<evidence type="ECO:0000313" key="2">
    <source>
        <dbReference type="EMBL" id="XBV84206.1"/>
    </source>
</evidence>
<keyword evidence="2" id="KW-0614">Plasmid</keyword>
<gene>
    <name evidence="2" type="ORF">ABOD76_03890</name>
</gene>
<reference evidence="2" key="1">
    <citation type="submission" date="2024-06" db="EMBL/GenBank/DDBJ databases">
        <title>Draft Genome Sequence of Deinococcus sonorensis Type Strain KR-87, a Biofilm Producing Representative of the Genus Deinococcus.</title>
        <authorList>
            <person name="Boren L.S."/>
            <person name="Grosso R.A."/>
            <person name="Hugenberg-Cox A.N."/>
            <person name="Hill J.T.E."/>
            <person name="Albert C.M."/>
            <person name="Tuohy J.M."/>
        </authorList>
    </citation>
    <scope>NUCLEOTIDE SEQUENCE</scope>
    <source>
        <strain evidence="2">KR-87</strain>
        <plasmid evidence="2">pDson03</plasmid>
    </source>
</reference>
<evidence type="ECO:0008006" key="3">
    <source>
        <dbReference type="Google" id="ProtNLM"/>
    </source>
</evidence>
<keyword evidence="1" id="KW-0732">Signal</keyword>
<accession>A0AAU7U6Z3</accession>
<organism evidence="2">
    <name type="scientific">Deinococcus sonorensis KR-87</name>
    <dbReference type="NCBI Taxonomy" id="694439"/>
    <lineage>
        <taxon>Bacteria</taxon>
        <taxon>Thermotogati</taxon>
        <taxon>Deinococcota</taxon>
        <taxon>Deinococci</taxon>
        <taxon>Deinococcales</taxon>
        <taxon>Deinococcaceae</taxon>
        <taxon>Deinococcus</taxon>
    </lineage>
</organism>
<dbReference type="RefSeq" id="WP_350242243.1">
    <property type="nucleotide sequence ID" value="NZ_CP158298.1"/>
</dbReference>
<feature type="chain" id="PRO_5043392103" description="HNH endonuclease" evidence="1">
    <location>
        <begin position="24"/>
        <end position="144"/>
    </location>
</feature>
<feature type="signal peptide" evidence="1">
    <location>
        <begin position="1"/>
        <end position="23"/>
    </location>
</feature>
<sequence length="144" mass="15898">MRPLLLILALLGLASAQGYNMQAAILPDPKLSPEDVLTTDTTLICQPGYNQTVRNVPQPLKEQIYREYGITHRESGEYEIDHIVSLELGGSNSALNLYPESFETQPLNAHVKDTLENKLHALICSSQLDIRVAQQAIASNWTAA</sequence>
<evidence type="ECO:0000256" key="1">
    <source>
        <dbReference type="SAM" id="SignalP"/>
    </source>
</evidence>
<protein>
    <recommendedName>
        <fullName evidence="3">HNH endonuclease</fullName>
    </recommendedName>
</protein>
<geneLocation type="plasmid" evidence="2">
    <name>pDson03</name>
</geneLocation>
<dbReference type="AlphaFoldDB" id="A0AAU7U6Z3"/>
<proteinExistence type="predicted"/>
<dbReference type="KEGG" id="dsc:ABOD76_03890"/>
<name>A0AAU7U6Z3_9DEIO</name>
<dbReference type="EMBL" id="CP158298">
    <property type="protein sequence ID" value="XBV84206.1"/>
    <property type="molecule type" value="Genomic_DNA"/>
</dbReference>